<dbReference type="EMBL" id="NESQ01000236">
    <property type="protein sequence ID" value="PUU75358.1"/>
    <property type="molecule type" value="Genomic_DNA"/>
</dbReference>
<dbReference type="AlphaFoldDB" id="A0A2T6ZIN7"/>
<evidence type="ECO:0000313" key="2">
    <source>
        <dbReference type="Proteomes" id="UP000244722"/>
    </source>
</evidence>
<gene>
    <name evidence="1" type="ORF">B9Z19DRAFT_1131492</name>
</gene>
<evidence type="ECO:0008006" key="3">
    <source>
        <dbReference type="Google" id="ProtNLM"/>
    </source>
</evidence>
<accession>A0A2T6ZIN7</accession>
<evidence type="ECO:0000313" key="1">
    <source>
        <dbReference type="EMBL" id="PUU75358.1"/>
    </source>
</evidence>
<name>A0A2T6ZIN7_TUBBO</name>
<reference evidence="1 2" key="1">
    <citation type="submission" date="2017-04" db="EMBL/GenBank/DDBJ databases">
        <title>Draft genome sequence of Tuber borchii Vittad., a whitish edible truffle.</title>
        <authorList>
            <consortium name="DOE Joint Genome Institute"/>
            <person name="Murat C."/>
            <person name="Kuo A."/>
            <person name="Barry K.W."/>
            <person name="Clum A."/>
            <person name="Dockter R.B."/>
            <person name="Fauchery L."/>
            <person name="Iotti M."/>
            <person name="Kohler A."/>
            <person name="Labutti K."/>
            <person name="Lindquist E.A."/>
            <person name="Lipzen A."/>
            <person name="Ohm R.A."/>
            <person name="Wang M."/>
            <person name="Grigoriev I.V."/>
            <person name="Zambonelli A."/>
            <person name="Martin F.M."/>
        </authorList>
    </citation>
    <scope>NUCLEOTIDE SEQUENCE [LARGE SCALE GENOMIC DNA]</scope>
    <source>
        <strain evidence="1 2">Tbo3840</strain>
    </source>
</reference>
<proteinExistence type="predicted"/>
<comment type="caution">
    <text evidence="1">The sequence shown here is derived from an EMBL/GenBank/DDBJ whole genome shotgun (WGS) entry which is preliminary data.</text>
</comment>
<dbReference type="OrthoDB" id="5355583at2759"/>
<keyword evidence="2" id="KW-1185">Reference proteome</keyword>
<protein>
    <recommendedName>
        <fullName evidence="3">Type I restriction enzyme R protein N-terminal domain-containing protein</fullName>
    </recommendedName>
</protein>
<dbReference type="Proteomes" id="UP000244722">
    <property type="component" value="Unassembled WGS sequence"/>
</dbReference>
<organism evidence="1 2">
    <name type="scientific">Tuber borchii</name>
    <name type="common">White truffle</name>
    <dbReference type="NCBI Taxonomy" id="42251"/>
    <lineage>
        <taxon>Eukaryota</taxon>
        <taxon>Fungi</taxon>
        <taxon>Dikarya</taxon>
        <taxon>Ascomycota</taxon>
        <taxon>Pezizomycotina</taxon>
        <taxon>Pezizomycetes</taxon>
        <taxon>Pezizales</taxon>
        <taxon>Tuberaceae</taxon>
        <taxon>Tuber</taxon>
    </lineage>
</organism>
<sequence length="228" mass="25616">MTIPQAELRLGIPLTPIGLPVPEMLNGQPVSLGAESLSEVKNTIYRALTDYLNVAGYPTEANEDFREASINDLVSFTIYPIIAAFQHEKRRRLYLSREKEIASKDLMSSGREEFVVLDFISVAQKKYVCIVEAKKVSLGEARKQCFLAMKDMRDANGGGMVYGFITMGDSWRMVSFNGEFKMSEKIELLFDSLPRDKKRWMDHYSILVDCFNVALSNGANDPIVLAPA</sequence>